<accession>A0A5N6K600</accession>
<dbReference type="Proteomes" id="UP000326757">
    <property type="component" value="Unassembled WGS sequence"/>
</dbReference>
<protein>
    <submittedName>
        <fullName evidence="1">Uncharacterized protein</fullName>
    </submittedName>
</protein>
<organism evidence="1 2">
    <name type="scientific">Monilinia laxa</name>
    <name type="common">Brown rot fungus</name>
    <name type="synonym">Sclerotinia laxa</name>
    <dbReference type="NCBI Taxonomy" id="61186"/>
    <lineage>
        <taxon>Eukaryota</taxon>
        <taxon>Fungi</taxon>
        <taxon>Dikarya</taxon>
        <taxon>Ascomycota</taxon>
        <taxon>Pezizomycotina</taxon>
        <taxon>Leotiomycetes</taxon>
        <taxon>Helotiales</taxon>
        <taxon>Sclerotiniaceae</taxon>
        <taxon>Monilinia</taxon>
    </lineage>
</organism>
<evidence type="ECO:0000313" key="1">
    <source>
        <dbReference type="EMBL" id="KAB8298004.1"/>
    </source>
</evidence>
<name>A0A5N6K600_MONLA</name>
<evidence type="ECO:0000313" key="2">
    <source>
        <dbReference type="Proteomes" id="UP000326757"/>
    </source>
</evidence>
<dbReference type="EMBL" id="VIGI01000007">
    <property type="protein sequence ID" value="KAB8298004.1"/>
    <property type="molecule type" value="Genomic_DNA"/>
</dbReference>
<proteinExistence type="predicted"/>
<keyword evidence="2" id="KW-1185">Reference proteome</keyword>
<dbReference type="AlphaFoldDB" id="A0A5N6K600"/>
<reference evidence="1 2" key="1">
    <citation type="submission" date="2019-06" db="EMBL/GenBank/DDBJ databases">
        <title>Genome Sequence of the Brown Rot Fungal Pathogen Monilinia laxa.</title>
        <authorList>
            <person name="De Miccolis Angelini R.M."/>
            <person name="Landi L."/>
            <person name="Abate D."/>
            <person name="Pollastro S."/>
            <person name="Romanazzi G."/>
            <person name="Faretra F."/>
        </authorList>
    </citation>
    <scope>NUCLEOTIDE SEQUENCE [LARGE SCALE GENOMIC DNA]</scope>
    <source>
        <strain evidence="1 2">Mlax316</strain>
    </source>
</reference>
<sequence>MPVWIDAFMTALYNYSRTGVVHWKENPTPYCHFIRYPLSSCVLVGRIRIAPILAALDACHKVPKRCQTMQIISICKLVRSPP</sequence>
<gene>
    <name evidence="1" type="ORF">EYC80_001776</name>
</gene>
<comment type="caution">
    <text evidence="1">The sequence shown here is derived from an EMBL/GenBank/DDBJ whole genome shotgun (WGS) entry which is preliminary data.</text>
</comment>